<reference evidence="2 3" key="1">
    <citation type="journal article" date="2024" name="IMA Fungus">
        <title>Apiospora arundinis, a panoply of carbohydrate-active enzymes and secondary metabolites.</title>
        <authorList>
            <person name="Sorensen T."/>
            <person name="Petersen C."/>
            <person name="Muurmann A.T."/>
            <person name="Christiansen J.V."/>
            <person name="Brundto M.L."/>
            <person name="Overgaard C.K."/>
            <person name="Boysen A.T."/>
            <person name="Wollenberg R.D."/>
            <person name="Larsen T.O."/>
            <person name="Sorensen J.L."/>
            <person name="Nielsen K.L."/>
            <person name="Sondergaard T.E."/>
        </authorList>
    </citation>
    <scope>NUCLEOTIDE SEQUENCE [LARGE SCALE GENOMIC DNA]</scope>
    <source>
        <strain evidence="2 3">AAU 773</strain>
    </source>
</reference>
<feature type="compositionally biased region" description="Low complexity" evidence="1">
    <location>
        <begin position="26"/>
        <end position="45"/>
    </location>
</feature>
<evidence type="ECO:0000256" key="1">
    <source>
        <dbReference type="SAM" id="MobiDB-lite"/>
    </source>
</evidence>
<evidence type="ECO:0000313" key="2">
    <source>
        <dbReference type="EMBL" id="KAK8868811.1"/>
    </source>
</evidence>
<dbReference type="EMBL" id="JAPCWZ010000004">
    <property type="protein sequence ID" value="KAK8868811.1"/>
    <property type="molecule type" value="Genomic_DNA"/>
</dbReference>
<gene>
    <name evidence="2" type="ORF">PGQ11_007389</name>
</gene>
<feature type="region of interest" description="Disordered" evidence="1">
    <location>
        <begin position="21"/>
        <end position="56"/>
    </location>
</feature>
<organism evidence="2 3">
    <name type="scientific">Apiospora arundinis</name>
    <dbReference type="NCBI Taxonomy" id="335852"/>
    <lineage>
        <taxon>Eukaryota</taxon>
        <taxon>Fungi</taxon>
        <taxon>Dikarya</taxon>
        <taxon>Ascomycota</taxon>
        <taxon>Pezizomycotina</taxon>
        <taxon>Sordariomycetes</taxon>
        <taxon>Xylariomycetidae</taxon>
        <taxon>Amphisphaeriales</taxon>
        <taxon>Apiosporaceae</taxon>
        <taxon>Apiospora</taxon>
    </lineage>
</organism>
<protein>
    <submittedName>
        <fullName evidence="2">Uncharacterized protein</fullName>
    </submittedName>
</protein>
<sequence>MLPSFLRRLSKLSQRITVNKQGRNDAAASHLSAEAAPAKPPAMAKGTDSDLIDTPPPSYEDVCPGPVEIGIGAVTDAQLMPRDPRNLETVDTVMHRVEFELEGWPQITDVDLVSSCIRQLCCFAASCVSEEYPGHSNAMLKERRQAYRSEIQRLLSLVMKPIPTSLTANVINMTATAFEELAEQRMAERKYSNYWQVRGEFHFMRATIYRAAARLCIQLAENEIAENETIPLSIVVALANAASCYDSAAKWCSNIAGMITSPRFEDIIAGGNDVSSDIVAQPTVGDIPRRVLLKIVRA</sequence>
<comment type="caution">
    <text evidence="2">The sequence shown here is derived from an EMBL/GenBank/DDBJ whole genome shotgun (WGS) entry which is preliminary data.</text>
</comment>
<evidence type="ECO:0000313" key="3">
    <source>
        <dbReference type="Proteomes" id="UP001390339"/>
    </source>
</evidence>
<dbReference type="Proteomes" id="UP001390339">
    <property type="component" value="Unassembled WGS sequence"/>
</dbReference>
<proteinExistence type="predicted"/>
<accession>A0ABR2IWR5</accession>
<name>A0ABR2IWR5_9PEZI</name>
<keyword evidence="3" id="KW-1185">Reference proteome</keyword>